<keyword evidence="3" id="KW-0808">Transferase</keyword>
<feature type="domain" description="Glycosyl transferase family 1" evidence="1">
    <location>
        <begin position="206"/>
        <end position="372"/>
    </location>
</feature>
<name>A0A523YL29_UNCAE</name>
<dbReference type="InterPro" id="IPR028098">
    <property type="entry name" value="Glyco_trans_4-like_N"/>
</dbReference>
<sequence length="396" mass="44976">MERVLGEKRRMRICFVSDQTFPSVGGEGVSTQNFSLELRKKRHVVIIITSRTKEPFLMVVEGIEIYRFFSISLPQEKGHFAFVSSKKIFSILKRERIEIIQINLPTYLGWQALRGAKKLGIPVVLGFHVQIGNVLPPQFPLFLMEKAVESWFSHFYNRGDLIVVPSHFAGRIARNYTHRPIQVISNGIDLDCFSARRASLEDRMKFRESYELGRSPALLYVGRLSYEKNPGYLIEIMGSLLKKRSEVKLLMVGGGILKDKLKEKIASHGLKNAIILTGYLRGKDLLCAYLEADILILPSFYELQSIVALEAMATRNAILIGKSRENAAQELVKEGVNGYTFSLDDPQDASDKIENILGNEKLKRSMQEESYRMVQAHSLERSVSRLENIYKSLISG</sequence>
<dbReference type="InterPro" id="IPR001296">
    <property type="entry name" value="Glyco_trans_1"/>
</dbReference>
<evidence type="ECO:0000313" key="4">
    <source>
        <dbReference type="Proteomes" id="UP000316925"/>
    </source>
</evidence>
<accession>A0A523YL29</accession>
<dbReference type="Gene3D" id="3.40.50.2000">
    <property type="entry name" value="Glycogen Phosphorylase B"/>
    <property type="match status" value="2"/>
</dbReference>
<proteinExistence type="predicted"/>
<protein>
    <submittedName>
        <fullName evidence="3">Glycosyltransferase</fullName>
    </submittedName>
</protein>
<dbReference type="Proteomes" id="UP000316925">
    <property type="component" value="Unassembled WGS sequence"/>
</dbReference>
<dbReference type="GO" id="GO:0016757">
    <property type="term" value="F:glycosyltransferase activity"/>
    <property type="evidence" value="ECO:0007669"/>
    <property type="project" value="InterPro"/>
</dbReference>
<dbReference type="EMBL" id="SOIJ01000230">
    <property type="protein sequence ID" value="TET92274.1"/>
    <property type="molecule type" value="Genomic_DNA"/>
</dbReference>
<feature type="domain" description="Glycosyltransferase subfamily 4-like N-terminal" evidence="2">
    <location>
        <begin position="24"/>
        <end position="191"/>
    </location>
</feature>
<feature type="non-terminal residue" evidence="3">
    <location>
        <position position="396"/>
    </location>
</feature>
<dbReference type="InterPro" id="IPR050194">
    <property type="entry name" value="Glycosyltransferase_grp1"/>
</dbReference>
<evidence type="ECO:0000313" key="3">
    <source>
        <dbReference type="EMBL" id="TET92274.1"/>
    </source>
</evidence>
<gene>
    <name evidence="3" type="ORF">E3J33_04080</name>
</gene>
<dbReference type="PANTHER" id="PTHR45947:SF3">
    <property type="entry name" value="SULFOQUINOVOSYL TRANSFERASE SQD2"/>
    <property type="match status" value="1"/>
</dbReference>
<dbReference type="PANTHER" id="PTHR45947">
    <property type="entry name" value="SULFOQUINOVOSYL TRANSFERASE SQD2"/>
    <property type="match status" value="1"/>
</dbReference>
<comment type="caution">
    <text evidence="3">The sequence shown here is derived from an EMBL/GenBank/DDBJ whole genome shotgun (WGS) entry which is preliminary data.</text>
</comment>
<reference evidence="3 4" key="1">
    <citation type="submission" date="2019-03" db="EMBL/GenBank/DDBJ databases">
        <title>Metabolic potential of uncultured bacteria and archaea associated with petroleum seepage in deep-sea sediments.</title>
        <authorList>
            <person name="Dong X."/>
            <person name="Hubert C."/>
        </authorList>
    </citation>
    <scope>NUCLEOTIDE SEQUENCE [LARGE SCALE GENOMIC DNA]</scope>
    <source>
        <strain evidence="3">E29_bin28</strain>
    </source>
</reference>
<organism evidence="3 4">
    <name type="scientific">Aerophobetes bacterium</name>
    <dbReference type="NCBI Taxonomy" id="2030807"/>
    <lineage>
        <taxon>Bacteria</taxon>
        <taxon>Candidatus Aerophobota</taxon>
    </lineage>
</organism>
<dbReference type="Pfam" id="PF00534">
    <property type="entry name" value="Glycos_transf_1"/>
    <property type="match status" value="1"/>
</dbReference>
<dbReference type="SUPFAM" id="SSF53756">
    <property type="entry name" value="UDP-Glycosyltransferase/glycogen phosphorylase"/>
    <property type="match status" value="1"/>
</dbReference>
<dbReference type="Pfam" id="PF13439">
    <property type="entry name" value="Glyco_transf_4"/>
    <property type="match status" value="1"/>
</dbReference>
<evidence type="ECO:0000259" key="2">
    <source>
        <dbReference type="Pfam" id="PF13439"/>
    </source>
</evidence>
<evidence type="ECO:0000259" key="1">
    <source>
        <dbReference type="Pfam" id="PF00534"/>
    </source>
</evidence>
<dbReference type="AlphaFoldDB" id="A0A523YL29"/>